<protein>
    <submittedName>
        <fullName evidence="1">Uncharacterized protein</fullName>
    </submittedName>
</protein>
<dbReference type="Proteomes" id="UP001327560">
    <property type="component" value="Chromosome 1"/>
</dbReference>
<organism evidence="1 2">
    <name type="scientific">Canna indica</name>
    <name type="common">Indian-shot</name>
    <dbReference type="NCBI Taxonomy" id="4628"/>
    <lineage>
        <taxon>Eukaryota</taxon>
        <taxon>Viridiplantae</taxon>
        <taxon>Streptophyta</taxon>
        <taxon>Embryophyta</taxon>
        <taxon>Tracheophyta</taxon>
        <taxon>Spermatophyta</taxon>
        <taxon>Magnoliopsida</taxon>
        <taxon>Liliopsida</taxon>
        <taxon>Zingiberales</taxon>
        <taxon>Cannaceae</taxon>
        <taxon>Canna</taxon>
    </lineage>
</organism>
<evidence type="ECO:0000313" key="1">
    <source>
        <dbReference type="EMBL" id="WOK93452.1"/>
    </source>
</evidence>
<gene>
    <name evidence="1" type="ORF">Cni_G02149</name>
</gene>
<name>A0AAQ3JQF8_9LILI</name>
<accession>A0AAQ3JQF8</accession>
<proteinExistence type="predicted"/>
<reference evidence="1 2" key="1">
    <citation type="submission" date="2023-10" db="EMBL/GenBank/DDBJ databases">
        <title>Chromosome-scale genome assembly provides insights into flower coloration mechanisms of Canna indica.</title>
        <authorList>
            <person name="Li C."/>
        </authorList>
    </citation>
    <scope>NUCLEOTIDE SEQUENCE [LARGE SCALE GENOMIC DNA]</scope>
    <source>
        <tissue evidence="1">Flower</tissue>
    </source>
</reference>
<dbReference type="EMBL" id="CP136890">
    <property type="protein sequence ID" value="WOK93452.1"/>
    <property type="molecule type" value="Genomic_DNA"/>
</dbReference>
<keyword evidence="2" id="KW-1185">Reference proteome</keyword>
<dbReference type="AlphaFoldDB" id="A0AAQ3JQF8"/>
<evidence type="ECO:0000313" key="2">
    <source>
        <dbReference type="Proteomes" id="UP001327560"/>
    </source>
</evidence>
<sequence>MSRTPASSSHPKPTHSLSVVFFLFFYFRNLSDLEPSSSLLPFFSHFLSCSRSSPSPNSPSPTSSAQLVDLRQYLLLPARHHRHHRHLHPRAIVGELRQEMQCTFGVKGVPKWNSKGTHIWSSIVGILENLEQDSKGSIFGRLAGEQGLALSYVDWVFRDSHPPLPSTTANVVNHDFLRRWRKVANPIVFELHCHSNRSDNFLAPAAVVK</sequence>